<gene>
    <name evidence="2" type="ordered locus">Francci3_4151</name>
</gene>
<evidence type="ECO:0000313" key="2">
    <source>
        <dbReference type="EMBL" id="ABD13499.1"/>
    </source>
</evidence>
<dbReference type="AlphaFoldDB" id="Q2J5E3"/>
<dbReference type="EMBL" id="CP000249">
    <property type="protein sequence ID" value="ABD13499.1"/>
    <property type="molecule type" value="Genomic_DNA"/>
</dbReference>
<proteinExistence type="predicted"/>
<reference evidence="2 3" key="1">
    <citation type="journal article" date="2007" name="Genome Res.">
        <title>Genome characteristics of facultatively symbiotic Frankia sp. strains reflect host range and host plant biogeography.</title>
        <authorList>
            <person name="Normand P."/>
            <person name="Lapierre P."/>
            <person name="Tisa L.S."/>
            <person name="Gogarten J.P."/>
            <person name="Alloisio N."/>
            <person name="Bagnarol E."/>
            <person name="Bassi C.A."/>
            <person name="Berry A.M."/>
            <person name="Bickhart D.M."/>
            <person name="Choisne N."/>
            <person name="Couloux A."/>
            <person name="Cournoyer B."/>
            <person name="Cruveiller S."/>
            <person name="Daubin V."/>
            <person name="Demange N."/>
            <person name="Francino M.P."/>
            <person name="Goltsman E."/>
            <person name="Huang Y."/>
            <person name="Kopp O.R."/>
            <person name="Labarre L."/>
            <person name="Lapidus A."/>
            <person name="Lavire C."/>
            <person name="Marechal J."/>
            <person name="Martinez M."/>
            <person name="Mastronunzio J.E."/>
            <person name="Mullin B.C."/>
            <person name="Niemann J."/>
            <person name="Pujic P."/>
            <person name="Rawnsley T."/>
            <person name="Rouy Z."/>
            <person name="Schenowitz C."/>
            <person name="Sellstedt A."/>
            <person name="Tavares F."/>
            <person name="Tomkins J.P."/>
            <person name="Vallenet D."/>
            <person name="Valverde C."/>
            <person name="Wall L.G."/>
            <person name="Wang Y."/>
            <person name="Medigue C."/>
            <person name="Benson D.R."/>
        </authorList>
    </citation>
    <scope>NUCLEOTIDE SEQUENCE [LARGE SCALE GENOMIC DNA]</scope>
    <source>
        <strain evidence="3">DSM 45818 / CECT 9043 / CcI3</strain>
    </source>
</reference>
<sequence>MTLAPFLRREHEIRVGAPAGFVYRLLAGLEHWPSIFAPFVHAERLGTDGELERVGMWTTSGTRVERWVAFRRCQQEDLRIWFRVEQPPPPLESMERAWTVVPVSDGECLLRLAHELRVTAGVSADIGAVVRQVDVVAEAETAAVRAAAERAVSAPDFLLTLHDDVRVDGPADRVYDFLYAVDRWPDRLPHVTRVDVQQDEPDVQLVEIDTAERRGGVLTTRTARVGRPPRGIVYKQLRLPPLASSHHVRWDIEDGGDHTVVRSIQTVVINGPGIAELLGASTSLEQARSFIRTELGSKVRLILDQAGQHVADAAG</sequence>
<evidence type="ECO:0000259" key="1">
    <source>
        <dbReference type="Pfam" id="PF03364"/>
    </source>
</evidence>
<dbReference type="KEGG" id="fra:Francci3_4151"/>
<dbReference type="CDD" id="cd08861">
    <property type="entry name" value="OtcD1_ARO-CYC_like"/>
    <property type="match status" value="2"/>
</dbReference>
<dbReference type="Gene3D" id="3.30.530.20">
    <property type="match status" value="2"/>
</dbReference>
<name>Q2J5E3_FRACC</name>
<feature type="domain" description="Coenzyme Q-binding protein COQ10 START" evidence="1">
    <location>
        <begin position="167"/>
        <end position="269"/>
    </location>
</feature>
<evidence type="ECO:0000313" key="3">
    <source>
        <dbReference type="Proteomes" id="UP000001937"/>
    </source>
</evidence>
<feature type="domain" description="Coenzyme Q-binding protein COQ10 START" evidence="1">
    <location>
        <begin position="15"/>
        <end position="125"/>
    </location>
</feature>
<dbReference type="Proteomes" id="UP000001937">
    <property type="component" value="Chromosome"/>
</dbReference>
<dbReference type="PhylomeDB" id="Q2J5E3"/>
<dbReference type="STRING" id="106370.Francci3_4151"/>
<keyword evidence="3" id="KW-1185">Reference proteome</keyword>
<accession>Q2J5E3</accession>
<dbReference type="SUPFAM" id="SSF55961">
    <property type="entry name" value="Bet v1-like"/>
    <property type="match status" value="2"/>
</dbReference>
<dbReference type="InterPro" id="IPR005031">
    <property type="entry name" value="COQ10_START"/>
</dbReference>
<dbReference type="OrthoDB" id="4158476at2"/>
<dbReference type="HOGENOM" id="CLU_049174_0_0_11"/>
<dbReference type="RefSeq" id="WP_011438514.1">
    <property type="nucleotide sequence ID" value="NC_007777.1"/>
</dbReference>
<dbReference type="eggNOG" id="COG2867">
    <property type="taxonomic scope" value="Bacteria"/>
</dbReference>
<dbReference type="Pfam" id="PF03364">
    <property type="entry name" value="Polyketide_cyc"/>
    <property type="match status" value="2"/>
</dbReference>
<protein>
    <submittedName>
        <fullName evidence="2">Actinorhodin polyketide synthase bifunctional cyclase/dehydratase</fullName>
    </submittedName>
</protein>
<organism evidence="2 3">
    <name type="scientific">Frankia casuarinae (strain DSM 45818 / CECT 9043 / HFP020203 / CcI3)</name>
    <dbReference type="NCBI Taxonomy" id="106370"/>
    <lineage>
        <taxon>Bacteria</taxon>
        <taxon>Bacillati</taxon>
        <taxon>Actinomycetota</taxon>
        <taxon>Actinomycetes</taxon>
        <taxon>Frankiales</taxon>
        <taxon>Frankiaceae</taxon>
        <taxon>Frankia</taxon>
    </lineage>
</organism>
<dbReference type="InterPro" id="IPR023393">
    <property type="entry name" value="START-like_dom_sf"/>
</dbReference>